<keyword evidence="1" id="KW-0472">Membrane</keyword>
<proteinExistence type="predicted"/>
<evidence type="ECO:0000313" key="3">
    <source>
        <dbReference type="Proteomes" id="UP000324800"/>
    </source>
</evidence>
<keyword evidence="1" id="KW-1133">Transmembrane helix</keyword>
<evidence type="ECO:0000256" key="1">
    <source>
        <dbReference type="SAM" id="Phobius"/>
    </source>
</evidence>
<accession>A0A5J4V5W8</accession>
<name>A0A5J4V5W8_9EUKA</name>
<reference evidence="2 3" key="1">
    <citation type="submission" date="2019-03" db="EMBL/GenBank/DDBJ databases">
        <title>Single cell metagenomics reveals metabolic interactions within the superorganism composed of flagellate Streblomastix strix and complex community of Bacteroidetes bacteria on its surface.</title>
        <authorList>
            <person name="Treitli S.C."/>
            <person name="Kolisko M."/>
            <person name="Husnik F."/>
            <person name="Keeling P."/>
            <person name="Hampl V."/>
        </authorList>
    </citation>
    <scope>NUCLEOTIDE SEQUENCE [LARGE SCALE GENOMIC DNA]</scope>
    <source>
        <strain evidence="2">ST1C</strain>
    </source>
</reference>
<comment type="caution">
    <text evidence="2">The sequence shown here is derived from an EMBL/GenBank/DDBJ whole genome shotgun (WGS) entry which is preliminary data.</text>
</comment>
<gene>
    <name evidence="2" type="ORF">EZS28_026166</name>
</gene>
<dbReference type="Proteomes" id="UP000324800">
    <property type="component" value="Unassembled WGS sequence"/>
</dbReference>
<protein>
    <submittedName>
        <fullName evidence="2">Uncharacterized protein</fullName>
    </submittedName>
</protein>
<evidence type="ECO:0000313" key="2">
    <source>
        <dbReference type="EMBL" id="KAA6378306.1"/>
    </source>
</evidence>
<dbReference type="EMBL" id="SNRW01009232">
    <property type="protein sequence ID" value="KAA6378306.1"/>
    <property type="molecule type" value="Genomic_DNA"/>
</dbReference>
<sequence>MIPALPNVVLTEAKLIVNVTNQKEPLQFEIKGDKMIPLMFSVMIIHLRNKTKEEIKIEIEENKAYQRKYQRDNLDQILHNIKSYIKIANDDDELPRDRHAQIKWPPINGTEVPIISGSTIKGTKKAHFSMRDYTWLNSRKYIYGVLASNDENSLTGLNGLDEAVELQVQVEEGEQFVNFYMYQHAHWMAWIFPAVLVTFLTIIIAYIIYRLLKYKKSSKTTKTDRRLIRKQTQRAEKEMAAEKKKEALDAELSRDLLSPGTQQYKSHIDDGRMEYVGMTDFARQPRGTSFYTSPEADENADVAQYTNELKNRLDELETREGSPFKQVQQPSVKPKSYRLDYPQQERGTLSGQMTEYLANNVEPSTVDFSNMRANSAQMQGIDWGELGLPATVGLGEMGAQKPSQELLLLQQR</sequence>
<organism evidence="2 3">
    <name type="scientific">Streblomastix strix</name>
    <dbReference type="NCBI Taxonomy" id="222440"/>
    <lineage>
        <taxon>Eukaryota</taxon>
        <taxon>Metamonada</taxon>
        <taxon>Preaxostyla</taxon>
        <taxon>Oxymonadida</taxon>
        <taxon>Streblomastigidae</taxon>
        <taxon>Streblomastix</taxon>
    </lineage>
</organism>
<dbReference type="AlphaFoldDB" id="A0A5J4V5W8"/>
<feature type="non-terminal residue" evidence="2">
    <location>
        <position position="412"/>
    </location>
</feature>
<keyword evidence="1" id="KW-0812">Transmembrane</keyword>
<feature type="transmembrane region" description="Helical" evidence="1">
    <location>
        <begin position="187"/>
        <end position="209"/>
    </location>
</feature>